<evidence type="ECO:0000313" key="9">
    <source>
        <dbReference type="Proteomes" id="UP001608902"/>
    </source>
</evidence>
<evidence type="ECO:0000256" key="4">
    <source>
        <dbReference type="ARBA" id="ARBA00023027"/>
    </source>
</evidence>
<dbReference type="GO" id="GO:0034979">
    <property type="term" value="F:NAD-dependent protein lysine deacetylase activity"/>
    <property type="evidence" value="ECO:0007669"/>
    <property type="project" value="UniProtKB-UniRule"/>
</dbReference>
<dbReference type="EC" id="2.3.1.-" evidence="5"/>
<dbReference type="PANTHER" id="PTHR11085:SF10">
    <property type="entry name" value="NAD-DEPENDENT PROTEIN DEACYLASE SIRTUIN-5, MITOCHONDRIAL-RELATED"/>
    <property type="match status" value="1"/>
</dbReference>
<feature type="binding site" evidence="5">
    <location>
        <begin position="263"/>
        <end position="265"/>
    </location>
    <ligand>
        <name>NAD(+)</name>
        <dbReference type="ChEBI" id="CHEBI:57540"/>
    </ligand>
</feature>
<feature type="active site" description="Proton acceptor" evidence="5 6">
    <location>
        <position position="135"/>
    </location>
</feature>
<dbReference type="EMBL" id="JBGFUD010009814">
    <property type="protein sequence ID" value="MFH4982668.1"/>
    <property type="molecule type" value="Genomic_DNA"/>
</dbReference>
<feature type="binding site" evidence="5 6">
    <location>
        <position position="195"/>
    </location>
    <ligand>
        <name>Zn(2+)</name>
        <dbReference type="ChEBI" id="CHEBI:29105"/>
    </ligand>
</feature>
<keyword evidence="9" id="KW-1185">Reference proteome</keyword>
<proteinExistence type="inferred from homology"/>
<dbReference type="Proteomes" id="UP001608902">
    <property type="component" value="Unassembled WGS sequence"/>
</dbReference>
<dbReference type="GO" id="GO:0008270">
    <property type="term" value="F:zinc ion binding"/>
    <property type="evidence" value="ECO:0007669"/>
    <property type="project" value="UniProtKB-UniRule"/>
</dbReference>
<protein>
    <recommendedName>
        <fullName evidence="5">NAD-dependent protein deacylase</fullName>
        <ecNumber evidence="5">2.3.1.-</ecNumber>
    </recommendedName>
    <alternativeName>
        <fullName evidence="5">Regulatory protein SIR2 homolog</fullName>
    </alternativeName>
</protein>
<dbReference type="HAMAP" id="MF_01967">
    <property type="entry name" value="Sirtuin_ClassII"/>
    <property type="match status" value="1"/>
</dbReference>
<comment type="cofactor">
    <cofactor evidence="5">
        <name>Zn(2+)</name>
        <dbReference type="ChEBI" id="CHEBI:29105"/>
    </cofactor>
    <text evidence="5">Binds 1 zinc ion per subunit.</text>
</comment>
<dbReference type="AlphaFoldDB" id="A0ABD6ES74"/>
<evidence type="ECO:0000259" key="7">
    <source>
        <dbReference type="PROSITE" id="PS50305"/>
    </source>
</evidence>
<dbReference type="InterPro" id="IPR026587">
    <property type="entry name" value="Sirtuin_class_II"/>
</dbReference>
<comment type="subcellular location">
    <subcellularLocation>
        <location evidence="5">Mitochondrion matrix</location>
    </subcellularLocation>
</comment>
<feature type="binding site" evidence="5 6">
    <location>
        <position position="143"/>
    </location>
    <ligand>
        <name>Zn(2+)</name>
        <dbReference type="ChEBI" id="CHEBI:29105"/>
    </ligand>
</feature>
<evidence type="ECO:0000256" key="1">
    <source>
        <dbReference type="ARBA" id="ARBA00022679"/>
    </source>
</evidence>
<comment type="catalytic activity">
    <reaction evidence="5">
        <text>N(6)-acetyl-L-lysyl-[protein] + NAD(+) + H2O = 2''-O-acetyl-ADP-D-ribose + nicotinamide + L-lysyl-[protein]</text>
        <dbReference type="Rhea" id="RHEA:43636"/>
        <dbReference type="Rhea" id="RHEA-COMP:9752"/>
        <dbReference type="Rhea" id="RHEA-COMP:10731"/>
        <dbReference type="ChEBI" id="CHEBI:15377"/>
        <dbReference type="ChEBI" id="CHEBI:17154"/>
        <dbReference type="ChEBI" id="CHEBI:29969"/>
        <dbReference type="ChEBI" id="CHEBI:57540"/>
        <dbReference type="ChEBI" id="CHEBI:61930"/>
        <dbReference type="ChEBI" id="CHEBI:83767"/>
        <dbReference type="EC" id="2.3.1.286"/>
    </reaction>
</comment>
<feature type="binding site" evidence="5">
    <location>
        <begin position="117"/>
        <end position="120"/>
    </location>
    <ligand>
        <name>NAD(+)</name>
        <dbReference type="ChEBI" id="CHEBI:57540"/>
    </ligand>
</feature>
<feature type="binding site" evidence="5">
    <location>
        <begin position="36"/>
        <end position="56"/>
    </location>
    <ligand>
        <name>NAD(+)</name>
        <dbReference type="ChEBI" id="CHEBI:57540"/>
    </ligand>
</feature>
<sequence length="288" mass="32113">MSVSRFVPESIVPSKSILKKMSDVLMGVDRFVVLTGAGVSTESGIPDYRSAKVGQYARSGYKPVEFADFMSSERWRQRYWARNYVAWPRFSSAECNINHRTIAKWEQSDRFVWLITQNVDGLHLRAGSKLVTELHGSGHRVKCMSCGAIFPRTEVQQWIRDLNKDWLVTEIGEMAPDGDVPIPEKAVSSFQLPHCPNCGPGSILKTDVVFFGDIIPEADIFTCYDKIDESDGMIVLGSSLAVMSGYRFVQYAASRDMPIIIVNIGPTRADHLATVKIAAKCSDVICHI</sequence>
<feature type="domain" description="Deacetylase sirtuin-type" evidence="7">
    <location>
        <begin position="12"/>
        <end position="288"/>
    </location>
</feature>
<evidence type="ECO:0000256" key="5">
    <source>
        <dbReference type="HAMAP-Rule" id="MF_03161"/>
    </source>
</evidence>
<keyword evidence="1 5" id="KW-0808">Transferase</keyword>
<evidence type="ECO:0000256" key="2">
    <source>
        <dbReference type="ARBA" id="ARBA00022723"/>
    </source>
</evidence>
<dbReference type="GO" id="GO:0005759">
    <property type="term" value="C:mitochondrial matrix"/>
    <property type="evidence" value="ECO:0007669"/>
    <property type="project" value="UniProtKB-SubCell"/>
</dbReference>
<keyword evidence="3 5" id="KW-0862">Zinc</keyword>
<dbReference type="PROSITE" id="PS50305">
    <property type="entry name" value="SIRTUIN"/>
    <property type="match status" value="1"/>
</dbReference>
<gene>
    <name evidence="8" type="ORF">AB6A40_009377</name>
</gene>
<name>A0ABD6ES74_9BILA</name>
<feature type="binding site" evidence="5">
    <location>
        <begin position="237"/>
        <end position="239"/>
    </location>
    <ligand>
        <name>NAD(+)</name>
        <dbReference type="ChEBI" id="CHEBI:57540"/>
    </ligand>
</feature>
<comment type="similarity">
    <text evidence="5">Belongs to the sirtuin family. Class II subfamily.</text>
</comment>
<dbReference type="InterPro" id="IPR026590">
    <property type="entry name" value="Ssirtuin_cat_dom"/>
</dbReference>
<feature type="binding site" evidence="5 6">
    <location>
        <position position="146"/>
    </location>
    <ligand>
        <name>Zn(2+)</name>
        <dbReference type="ChEBI" id="CHEBI:29105"/>
    </ligand>
</feature>
<keyword evidence="5" id="KW-0496">Mitochondrion</keyword>
<dbReference type="GO" id="GO:0070403">
    <property type="term" value="F:NAD+ binding"/>
    <property type="evidence" value="ECO:0007669"/>
    <property type="project" value="UniProtKB-UniRule"/>
</dbReference>
<evidence type="ECO:0000256" key="6">
    <source>
        <dbReference type="PROSITE-ProRule" id="PRU00236"/>
    </source>
</evidence>
<evidence type="ECO:0000313" key="8">
    <source>
        <dbReference type="EMBL" id="MFH4982668.1"/>
    </source>
</evidence>
<dbReference type="InterPro" id="IPR050134">
    <property type="entry name" value="NAD-dep_sirtuin_deacylases"/>
</dbReference>
<dbReference type="InterPro" id="IPR026591">
    <property type="entry name" value="Sirtuin_cat_small_dom_sf"/>
</dbReference>
<keyword evidence="2 5" id="KW-0479">Metal-binding</keyword>
<accession>A0ABD6ES74</accession>
<dbReference type="Gene3D" id="3.40.50.1220">
    <property type="entry name" value="TPP-binding domain"/>
    <property type="match status" value="1"/>
</dbReference>
<dbReference type="Gene3D" id="3.30.1600.10">
    <property type="entry name" value="SIR2/SIRT2 'Small Domain"/>
    <property type="match status" value="1"/>
</dbReference>
<feature type="binding site" evidence="5">
    <location>
        <position position="281"/>
    </location>
    <ligand>
        <name>NAD(+)</name>
        <dbReference type="ChEBI" id="CHEBI:57540"/>
    </ligand>
</feature>
<feature type="binding site" evidence="5 6">
    <location>
        <position position="198"/>
    </location>
    <ligand>
        <name>Zn(2+)</name>
        <dbReference type="ChEBI" id="CHEBI:29105"/>
    </ligand>
</feature>
<dbReference type="InterPro" id="IPR003000">
    <property type="entry name" value="Sirtuin"/>
</dbReference>
<dbReference type="PANTHER" id="PTHR11085">
    <property type="entry name" value="NAD-DEPENDENT PROTEIN DEACYLASE SIRTUIN-5, MITOCHONDRIAL-RELATED"/>
    <property type="match status" value="1"/>
</dbReference>
<comment type="caution">
    <text evidence="8">The sequence shown here is derived from an EMBL/GenBank/DDBJ whole genome shotgun (WGS) entry which is preliminary data.</text>
</comment>
<dbReference type="Pfam" id="PF02146">
    <property type="entry name" value="SIR2"/>
    <property type="match status" value="1"/>
</dbReference>
<reference evidence="8 9" key="1">
    <citation type="submission" date="2024-08" db="EMBL/GenBank/DDBJ databases">
        <title>Gnathostoma spinigerum genome.</title>
        <authorList>
            <person name="Gonzalez-Bertolin B."/>
            <person name="Monzon S."/>
            <person name="Zaballos A."/>
            <person name="Jimenez P."/>
            <person name="Dekumyoy P."/>
            <person name="Varona S."/>
            <person name="Cuesta I."/>
            <person name="Sumanam S."/>
            <person name="Adisakwattana P."/>
            <person name="Gasser R.B."/>
            <person name="Hernandez-Gonzalez A."/>
            <person name="Young N.D."/>
            <person name="Perteguer M.J."/>
        </authorList>
    </citation>
    <scope>NUCLEOTIDE SEQUENCE [LARGE SCALE GENOMIC DNA]</scope>
    <source>
        <strain evidence="8">AL3</strain>
        <tissue evidence="8">Liver</tissue>
    </source>
</reference>
<dbReference type="InterPro" id="IPR029035">
    <property type="entry name" value="DHS-like_NAD/FAD-binding_dom"/>
</dbReference>
<organism evidence="8 9">
    <name type="scientific">Gnathostoma spinigerum</name>
    <dbReference type="NCBI Taxonomy" id="75299"/>
    <lineage>
        <taxon>Eukaryota</taxon>
        <taxon>Metazoa</taxon>
        <taxon>Ecdysozoa</taxon>
        <taxon>Nematoda</taxon>
        <taxon>Chromadorea</taxon>
        <taxon>Rhabditida</taxon>
        <taxon>Spirurina</taxon>
        <taxon>Gnathostomatomorpha</taxon>
        <taxon>Gnathostomatoidea</taxon>
        <taxon>Gnathostomatidae</taxon>
        <taxon>Gnathostoma</taxon>
    </lineage>
</organism>
<keyword evidence="4 5" id="KW-0520">NAD</keyword>
<comment type="function">
    <text evidence="5">NAD-dependent protein deacylase. Catalyzes the NAD-dependent hydrolysis of acyl groups from lysine residues.</text>
</comment>
<dbReference type="SUPFAM" id="SSF52467">
    <property type="entry name" value="DHS-like NAD/FAD-binding domain"/>
    <property type="match status" value="1"/>
</dbReference>
<evidence type="ECO:0000256" key="3">
    <source>
        <dbReference type="ARBA" id="ARBA00022833"/>
    </source>
</evidence>